<proteinExistence type="predicted"/>
<organism evidence="2 3">
    <name type="scientific">Trachipleistophora hominis</name>
    <name type="common">Microsporidian parasite</name>
    <dbReference type="NCBI Taxonomy" id="72359"/>
    <lineage>
        <taxon>Eukaryota</taxon>
        <taxon>Fungi</taxon>
        <taxon>Fungi incertae sedis</taxon>
        <taxon>Microsporidia</taxon>
        <taxon>Pleistophoridae</taxon>
        <taxon>Trachipleistophora</taxon>
    </lineage>
</organism>
<dbReference type="Proteomes" id="UP000011185">
    <property type="component" value="Unassembled WGS sequence"/>
</dbReference>
<dbReference type="InParanoid" id="L7JYT5"/>
<protein>
    <submittedName>
        <fullName evidence="2">Uncharacterized protein</fullName>
    </submittedName>
</protein>
<dbReference type="EMBL" id="JH993904">
    <property type="protein sequence ID" value="ELQ75917.1"/>
    <property type="molecule type" value="Genomic_DNA"/>
</dbReference>
<evidence type="ECO:0000313" key="2">
    <source>
        <dbReference type="EMBL" id="ELQ75917.1"/>
    </source>
</evidence>
<evidence type="ECO:0000313" key="3">
    <source>
        <dbReference type="Proteomes" id="UP000011185"/>
    </source>
</evidence>
<dbReference type="HOGENOM" id="CLU_1582459_0_0_1"/>
<dbReference type="AlphaFoldDB" id="L7JYT5"/>
<name>L7JYT5_TRAHO</name>
<keyword evidence="3" id="KW-1185">Reference proteome</keyword>
<sequence length="169" mass="18664">VNTLRVSGNEFERGMDVSGDIGTLSEICFGKIINRNMHSTDGSSPIGRELMSTSGEHVPDSRGGNAVPGSNWSNRPAYTNAVPFNRTIPMVNSTHSFTNSSIHFNKISFNCSKDTSPINPTKLKHKRQCDTCLRYFISDPFLKYMEYNDIVLLFALCSAKCGNGFIDKG</sequence>
<reference evidence="2 3" key="1">
    <citation type="journal article" date="2012" name="PLoS Pathog.">
        <title>The genome of the obligate intracellular parasite Trachipleistophora hominis: new insights into microsporidian genome dynamics and reductive evolution.</title>
        <authorList>
            <person name="Heinz E."/>
            <person name="Williams T.A."/>
            <person name="Nakjang S."/>
            <person name="Noel C.J."/>
            <person name="Swan D.C."/>
            <person name="Goldberg A.V."/>
            <person name="Harris S.R."/>
            <person name="Weinmaier T."/>
            <person name="Markert S."/>
            <person name="Becher D."/>
            <person name="Bernhardt J."/>
            <person name="Dagan T."/>
            <person name="Hacker C."/>
            <person name="Lucocq J.M."/>
            <person name="Schweder T."/>
            <person name="Rattei T."/>
            <person name="Hall N."/>
            <person name="Hirt R.P."/>
            <person name="Embley T.M."/>
        </authorList>
    </citation>
    <scope>NUCLEOTIDE SEQUENCE [LARGE SCALE GENOMIC DNA]</scope>
</reference>
<evidence type="ECO:0000256" key="1">
    <source>
        <dbReference type="SAM" id="MobiDB-lite"/>
    </source>
</evidence>
<accession>L7JYT5</accession>
<feature type="region of interest" description="Disordered" evidence="1">
    <location>
        <begin position="40"/>
        <end position="72"/>
    </location>
</feature>
<feature type="non-terminal residue" evidence="2">
    <location>
        <position position="1"/>
    </location>
</feature>
<dbReference type="VEuPathDB" id="MicrosporidiaDB:THOM_1125"/>
<gene>
    <name evidence="2" type="ORF">THOM_1125</name>
</gene>